<dbReference type="GO" id="GO:0046654">
    <property type="term" value="P:tetrahydrofolate biosynthetic process"/>
    <property type="evidence" value="ECO:0007669"/>
    <property type="project" value="UniProtKB-UniPathway"/>
</dbReference>
<organism evidence="14 15">
    <name type="scientific">Anaeromyxobacter dehalogenans (strain 2CP-C)</name>
    <dbReference type="NCBI Taxonomy" id="290397"/>
    <lineage>
        <taxon>Bacteria</taxon>
        <taxon>Pseudomonadati</taxon>
        <taxon>Myxococcota</taxon>
        <taxon>Myxococcia</taxon>
        <taxon>Myxococcales</taxon>
        <taxon>Cystobacterineae</taxon>
        <taxon>Anaeromyxobacteraceae</taxon>
        <taxon>Anaeromyxobacter</taxon>
    </lineage>
</organism>
<comment type="pathway">
    <text evidence="3 12">Cofactor biosynthesis; tetrahydrofolate biosynthesis; 7,8-dihydrofolate from 2-amino-4-hydroxy-6-hydroxymethyl-7,8-dihydropteridine diphosphate and 4-aminobenzoate: step 1/2.</text>
</comment>
<dbReference type="Gene3D" id="3.20.20.20">
    <property type="entry name" value="Dihydropteroate synthase-like"/>
    <property type="match status" value="1"/>
</dbReference>
<evidence type="ECO:0000313" key="15">
    <source>
        <dbReference type="Proteomes" id="UP000001935"/>
    </source>
</evidence>
<dbReference type="GO" id="GO:0004156">
    <property type="term" value="F:dihydropteroate synthase activity"/>
    <property type="evidence" value="ECO:0007669"/>
    <property type="project" value="UniProtKB-EC"/>
</dbReference>
<evidence type="ECO:0000256" key="4">
    <source>
        <dbReference type="ARBA" id="ARBA00009503"/>
    </source>
</evidence>
<reference evidence="14" key="1">
    <citation type="submission" date="2006-01" db="EMBL/GenBank/DDBJ databases">
        <title>Complete sequence of Anaeromyxobacter dehalogenans 2CP-C.</title>
        <authorList>
            <consortium name="US DOE Joint Genome Institute"/>
            <person name="Copeland A."/>
            <person name="Lucas S."/>
            <person name="Lapidus A."/>
            <person name="Barry K."/>
            <person name="Detter J.C."/>
            <person name="Glavina T."/>
            <person name="Hammon N."/>
            <person name="Israni S."/>
            <person name="Pitluck S."/>
            <person name="Brettin T."/>
            <person name="Bruce D."/>
            <person name="Han C."/>
            <person name="Tapia R."/>
            <person name="Gilna P."/>
            <person name="Kiss H."/>
            <person name="Schmutz J."/>
            <person name="Larimer F."/>
            <person name="Land M."/>
            <person name="Kyrpides N."/>
            <person name="Anderson I."/>
            <person name="Sanford R.A."/>
            <person name="Ritalahti K.M."/>
            <person name="Thomas H.S."/>
            <person name="Kirby J.R."/>
            <person name="Zhulin I.B."/>
            <person name="Loeffler F.E."/>
            <person name="Richardson P."/>
        </authorList>
    </citation>
    <scope>NUCLEOTIDE SEQUENCE</scope>
    <source>
        <strain evidence="14">2CP-C</strain>
    </source>
</reference>
<dbReference type="InterPro" id="IPR000489">
    <property type="entry name" value="Pterin-binding_dom"/>
</dbReference>
<dbReference type="STRING" id="290397.Adeh_1496"/>
<dbReference type="Pfam" id="PF00809">
    <property type="entry name" value="Pterin_bind"/>
    <property type="match status" value="1"/>
</dbReference>
<sequence length="283" mass="29017">MRMRIGARLFDGPGPFVMGIVNATPDSFSDGGRFLERDAAVAHALRLADEGADLVDVGGESTRPGAPPVTAEEELRRVVPVIAALRARGFALPISVDTWKARVAREALAAGADLVNDVTGLGDPEMAGVVAAAGVPIVLQHMRGTFADMASRAVYADVVGEVTAELAAALARAEAAGIPRDRVVLDPGLGFAKDARHSLELLARLGELRRLGCPLLVGPSRKSFIGKITGAPAAERLPGTLAAVTACVLAGVELVRVHDVAAARQAADVAAAIRGAARGAGPL</sequence>
<dbReference type="GO" id="GO:0046872">
    <property type="term" value="F:metal ion binding"/>
    <property type="evidence" value="ECO:0007669"/>
    <property type="project" value="UniProtKB-KW"/>
</dbReference>
<evidence type="ECO:0000256" key="5">
    <source>
        <dbReference type="ARBA" id="ARBA00012458"/>
    </source>
</evidence>
<evidence type="ECO:0000313" key="14">
    <source>
        <dbReference type="EMBL" id="ABC81269.1"/>
    </source>
</evidence>
<dbReference type="InterPro" id="IPR011005">
    <property type="entry name" value="Dihydropteroate_synth-like_sf"/>
</dbReference>
<dbReference type="InterPro" id="IPR006390">
    <property type="entry name" value="DHP_synth_dom"/>
</dbReference>
<evidence type="ECO:0000256" key="3">
    <source>
        <dbReference type="ARBA" id="ARBA00004763"/>
    </source>
</evidence>
<dbReference type="GO" id="GO:0046656">
    <property type="term" value="P:folic acid biosynthetic process"/>
    <property type="evidence" value="ECO:0007669"/>
    <property type="project" value="UniProtKB-KW"/>
</dbReference>
<dbReference type="InterPro" id="IPR045031">
    <property type="entry name" value="DHP_synth-like"/>
</dbReference>
<dbReference type="AlphaFoldDB" id="Q2IHZ0"/>
<dbReference type="PROSITE" id="PS00792">
    <property type="entry name" value="DHPS_1"/>
    <property type="match status" value="1"/>
</dbReference>
<evidence type="ECO:0000256" key="2">
    <source>
        <dbReference type="ARBA" id="ARBA00001946"/>
    </source>
</evidence>
<evidence type="ECO:0000256" key="11">
    <source>
        <dbReference type="ARBA" id="ARBA00030193"/>
    </source>
</evidence>
<dbReference type="KEGG" id="ade:Adeh_1496"/>
<gene>
    <name evidence="14" type="ordered locus">Adeh_1496</name>
</gene>
<dbReference type="PROSITE" id="PS00793">
    <property type="entry name" value="DHPS_2"/>
    <property type="match status" value="1"/>
</dbReference>
<dbReference type="UniPathway" id="UPA00077">
    <property type="reaction ID" value="UER00156"/>
</dbReference>
<protein>
    <recommendedName>
        <fullName evidence="6 12">Dihydropteroate synthase</fullName>
        <shortName evidence="12">DHPS</shortName>
        <ecNumber evidence="5 12">2.5.1.15</ecNumber>
    </recommendedName>
    <alternativeName>
        <fullName evidence="11 12">Dihydropteroate pyrophosphorylase</fullName>
    </alternativeName>
</protein>
<dbReference type="NCBIfam" id="TIGR01496">
    <property type="entry name" value="DHPS"/>
    <property type="match status" value="1"/>
</dbReference>
<dbReference type="PANTHER" id="PTHR20941">
    <property type="entry name" value="FOLATE SYNTHESIS PROTEINS"/>
    <property type="match status" value="1"/>
</dbReference>
<dbReference type="eggNOG" id="COG0294">
    <property type="taxonomic scope" value="Bacteria"/>
</dbReference>
<keyword evidence="9 12" id="KW-0460">Magnesium</keyword>
<dbReference type="EMBL" id="CP000251">
    <property type="protein sequence ID" value="ABC81269.1"/>
    <property type="molecule type" value="Genomic_DNA"/>
</dbReference>
<keyword evidence="10 12" id="KW-0289">Folate biosynthesis</keyword>
<dbReference type="PROSITE" id="PS50972">
    <property type="entry name" value="PTERIN_BINDING"/>
    <property type="match status" value="1"/>
</dbReference>
<keyword evidence="7 12" id="KW-0808">Transferase</keyword>
<comment type="catalytic activity">
    <reaction evidence="1">
        <text>(7,8-dihydropterin-6-yl)methyl diphosphate + 4-aminobenzoate = 7,8-dihydropteroate + diphosphate</text>
        <dbReference type="Rhea" id="RHEA:19949"/>
        <dbReference type="ChEBI" id="CHEBI:17836"/>
        <dbReference type="ChEBI" id="CHEBI:17839"/>
        <dbReference type="ChEBI" id="CHEBI:33019"/>
        <dbReference type="ChEBI" id="CHEBI:72950"/>
        <dbReference type="EC" id="2.5.1.15"/>
    </reaction>
</comment>
<comment type="similarity">
    <text evidence="4 12">Belongs to the DHPS family.</text>
</comment>
<evidence type="ECO:0000256" key="12">
    <source>
        <dbReference type="RuleBase" id="RU361205"/>
    </source>
</evidence>
<dbReference type="EC" id="2.5.1.15" evidence="5 12"/>
<dbReference type="SUPFAM" id="SSF51717">
    <property type="entry name" value="Dihydropteroate synthetase-like"/>
    <property type="match status" value="1"/>
</dbReference>
<feature type="domain" description="Pterin-binding" evidence="13">
    <location>
        <begin position="15"/>
        <end position="268"/>
    </location>
</feature>
<dbReference type="HOGENOM" id="CLU_008023_0_2_7"/>
<evidence type="ECO:0000256" key="8">
    <source>
        <dbReference type="ARBA" id="ARBA00022723"/>
    </source>
</evidence>
<dbReference type="RefSeq" id="WP_011420552.1">
    <property type="nucleotide sequence ID" value="NC_007760.1"/>
</dbReference>
<dbReference type="PANTHER" id="PTHR20941:SF1">
    <property type="entry name" value="FOLIC ACID SYNTHESIS PROTEIN FOL1"/>
    <property type="match status" value="1"/>
</dbReference>
<evidence type="ECO:0000256" key="6">
    <source>
        <dbReference type="ARBA" id="ARBA00016919"/>
    </source>
</evidence>
<keyword evidence="8 12" id="KW-0479">Metal-binding</keyword>
<proteinExistence type="inferred from homology"/>
<comment type="cofactor">
    <cofactor evidence="2 12">
        <name>Mg(2+)</name>
        <dbReference type="ChEBI" id="CHEBI:18420"/>
    </cofactor>
</comment>
<dbReference type="FunFam" id="3.20.20.20:FF:000006">
    <property type="entry name" value="Dihydropteroate synthase"/>
    <property type="match status" value="1"/>
</dbReference>
<comment type="function">
    <text evidence="12">Catalyzes the condensation of para-aminobenzoate (pABA) with 6-hydroxymethyl-7,8-dihydropterin diphosphate (DHPt-PP) to form 7,8-dihydropteroate (H2Pte), the immediate precursor of folate derivatives.</text>
</comment>
<evidence type="ECO:0000256" key="7">
    <source>
        <dbReference type="ARBA" id="ARBA00022679"/>
    </source>
</evidence>
<evidence type="ECO:0000256" key="9">
    <source>
        <dbReference type="ARBA" id="ARBA00022842"/>
    </source>
</evidence>
<accession>Q2IHZ0</accession>
<dbReference type="Proteomes" id="UP000001935">
    <property type="component" value="Chromosome"/>
</dbReference>
<dbReference type="CDD" id="cd00739">
    <property type="entry name" value="DHPS"/>
    <property type="match status" value="1"/>
</dbReference>
<evidence type="ECO:0000256" key="10">
    <source>
        <dbReference type="ARBA" id="ARBA00022909"/>
    </source>
</evidence>
<dbReference type="OrthoDB" id="9811744at2"/>
<evidence type="ECO:0000259" key="13">
    <source>
        <dbReference type="PROSITE" id="PS50972"/>
    </source>
</evidence>
<name>Q2IHZ0_ANADE</name>
<dbReference type="GO" id="GO:0005829">
    <property type="term" value="C:cytosol"/>
    <property type="evidence" value="ECO:0007669"/>
    <property type="project" value="TreeGrafter"/>
</dbReference>
<evidence type="ECO:0000256" key="1">
    <source>
        <dbReference type="ARBA" id="ARBA00000012"/>
    </source>
</evidence>